<evidence type="ECO:0000313" key="1">
    <source>
        <dbReference type="EMBL" id="MDJ1503119.1"/>
    </source>
</evidence>
<keyword evidence="2" id="KW-1185">Reference proteome</keyword>
<protein>
    <submittedName>
        <fullName evidence="1">YdeI/OmpD-associated family protein</fullName>
    </submittedName>
</protein>
<dbReference type="AlphaFoldDB" id="A0AAE3R832"/>
<accession>A0AAE3R832</accession>
<organism evidence="1 2">
    <name type="scientific">Xanthocytophaga agilis</name>
    <dbReference type="NCBI Taxonomy" id="3048010"/>
    <lineage>
        <taxon>Bacteria</taxon>
        <taxon>Pseudomonadati</taxon>
        <taxon>Bacteroidota</taxon>
        <taxon>Cytophagia</taxon>
        <taxon>Cytophagales</taxon>
        <taxon>Rhodocytophagaceae</taxon>
        <taxon>Xanthocytophaga</taxon>
    </lineage>
</organism>
<name>A0AAE3R832_9BACT</name>
<proteinExistence type="predicted"/>
<comment type="caution">
    <text evidence="1">The sequence shown here is derived from an EMBL/GenBank/DDBJ whole genome shotgun (WGS) entry which is preliminary data.</text>
</comment>
<dbReference type="Proteomes" id="UP001232063">
    <property type="component" value="Unassembled WGS sequence"/>
</dbReference>
<dbReference type="RefSeq" id="WP_314513611.1">
    <property type="nucleotide sequence ID" value="NZ_JASJOU010000007.1"/>
</dbReference>
<sequence>MKTFYAEDRTQWRTWLETNYQLEKEIYLVFYKKGTGKPTLSYDESVEEALCFGWIDGVRKTLDEQSYTLRFTPRRLGSIWSLVNRNRCEKLIADGKMTEAGIKFIEDAKKTGQWDAAYSLKAETALPSDLQEALQAYPKAWEFFQKLSNSNKFTYVRHMDLKSPELRKARIQKIVELCEANIKPYVDGKPSVRNQ</sequence>
<reference evidence="1" key="1">
    <citation type="submission" date="2023-05" db="EMBL/GenBank/DDBJ databases">
        <authorList>
            <person name="Zhang X."/>
        </authorList>
    </citation>
    <scope>NUCLEOTIDE SEQUENCE</scope>
    <source>
        <strain evidence="1">BD1B2-1</strain>
    </source>
</reference>
<dbReference type="Pfam" id="PF13376">
    <property type="entry name" value="OmdA"/>
    <property type="match status" value="1"/>
</dbReference>
<dbReference type="EMBL" id="JASJOU010000007">
    <property type="protein sequence ID" value="MDJ1503119.1"/>
    <property type="molecule type" value="Genomic_DNA"/>
</dbReference>
<evidence type="ECO:0000313" key="2">
    <source>
        <dbReference type="Proteomes" id="UP001232063"/>
    </source>
</evidence>
<gene>
    <name evidence="1" type="ORF">QNI22_20795</name>
</gene>